<evidence type="ECO:0000313" key="2">
    <source>
        <dbReference type="Proteomes" id="UP001519418"/>
    </source>
</evidence>
<gene>
    <name evidence="1" type="ORF">G6R27_03145</name>
</gene>
<sequence>MNVDELDQYIKSECKAYDIFIEKARENQKEKNLNRQFKKRFNPEKVEREAQKMWVSVVTNLQGKLKSDKSLKKAPSLRWKSFMMENNILESFEDSMGELELNE</sequence>
<accession>A0ABS5QSU7</accession>
<keyword evidence="2" id="KW-1185">Reference proteome</keyword>
<organism evidence="1 2">
    <name type="scientific">Fructobacillus papyriferae</name>
    <dbReference type="NCBI Taxonomy" id="2713171"/>
    <lineage>
        <taxon>Bacteria</taxon>
        <taxon>Bacillati</taxon>
        <taxon>Bacillota</taxon>
        <taxon>Bacilli</taxon>
        <taxon>Lactobacillales</taxon>
        <taxon>Lactobacillaceae</taxon>
        <taxon>Fructobacillus</taxon>
    </lineage>
</organism>
<proteinExistence type="predicted"/>
<evidence type="ECO:0008006" key="3">
    <source>
        <dbReference type="Google" id="ProtNLM"/>
    </source>
</evidence>
<reference evidence="1 2" key="1">
    <citation type="submission" date="2020-02" db="EMBL/GenBank/DDBJ databases">
        <title>Fructobacillus sp. isolated from paper mulberry of Taiwan.</title>
        <authorList>
            <person name="Lin S.-T."/>
        </authorList>
    </citation>
    <scope>NUCLEOTIDE SEQUENCE [LARGE SCALE GENOMIC DNA]</scope>
    <source>
        <strain evidence="1 2">M1-10</strain>
    </source>
</reference>
<dbReference type="EMBL" id="JAAMFI010000001">
    <property type="protein sequence ID" value="MBS9335037.1"/>
    <property type="molecule type" value="Genomic_DNA"/>
</dbReference>
<dbReference type="Proteomes" id="UP001519418">
    <property type="component" value="Unassembled WGS sequence"/>
</dbReference>
<dbReference type="RefSeq" id="WP_213819617.1">
    <property type="nucleotide sequence ID" value="NZ_JAAMFI010000001.1"/>
</dbReference>
<name>A0ABS5QSU7_9LACO</name>
<comment type="caution">
    <text evidence="1">The sequence shown here is derived from an EMBL/GenBank/DDBJ whole genome shotgun (WGS) entry which is preliminary data.</text>
</comment>
<protein>
    <recommendedName>
        <fullName evidence="3">Phage protein</fullName>
    </recommendedName>
</protein>
<evidence type="ECO:0000313" key="1">
    <source>
        <dbReference type="EMBL" id="MBS9335037.1"/>
    </source>
</evidence>